<dbReference type="Proteomes" id="UP001295469">
    <property type="component" value="Chromosome C02"/>
</dbReference>
<dbReference type="AlphaFoldDB" id="A0A816KAA2"/>
<accession>A0A816KAA2</accession>
<reference evidence="1" key="1">
    <citation type="submission" date="2021-01" db="EMBL/GenBank/DDBJ databases">
        <authorList>
            <consortium name="Genoscope - CEA"/>
            <person name="William W."/>
        </authorList>
    </citation>
    <scope>NUCLEOTIDE SEQUENCE</scope>
</reference>
<name>A0A816KAA2_BRANA</name>
<proteinExistence type="predicted"/>
<protein>
    <submittedName>
        <fullName evidence="1">(rape) hypothetical protein</fullName>
    </submittedName>
</protein>
<dbReference type="EMBL" id="HG994366">
    <property type="protein sequence ID" value="CAF1918190.1"/>
    <property type="molecule type" value="Genomic_DNA"/>
</dbReference>
<organism evidence="1">
    <name type="scientific">Brassica napus</name>
    <name type="common">Rape</name>
    <dbReference type="NCBI Taxonomy" id="3708"/>
    <lineage>
        <taxon>Eukaryota</taxon>
        <taxon>Viridiplantae</taxon>
        <taxon>Streptophyta</taxon>
        <taxon>Embryophyta</taxon>
        <taxon>Tracheophyta</taxon>
        <taxon>Spermatophyta</taxon>
        <taxon>Magnoliopsida</taxon>
        <taxon>eudicotyledons</taxon>
        <taxon>Gunneridae</taxon>
        <taxon>Pentapetalae</taxon>
        <taxon>rosids</taxon>
        <taxon>malvids</taxon>
        <taxon>Brassicales</taxon>
        <taxon>Brassicaceae</taxon>
        <taxon>Brassiceae</taxon>
        <taxon>Brassica</taxon>
    </lineage>
</organism>
<sequence>MQGDKVERWLLQVPSKVMKQTLQKKRTMISYMLPKVTTSIFETSGLFGRSQLLKTHLSLALLQK</sequence>
<gene>
    <name evidence="1" type="ORF">DARMORV10_C02P42920.1</name>
</gene>
<evidence type="ECO:0000313" key="1">
    <source>
        <dbReference type="EMBL" id="CAF1918190.1"/>
    </source>
</evidence>